<evidence type="ECO:0000313" key="3">
    <source>
        <dbReference type="EMBL" id="MFC6020363.1"/>
    </source>
</evidence>
<sequence length="339" mass="34460">MSPATSHPEGPLGDGDDDRPAVPSTPAPAFPAPAFPAPTPTGGPPGGEAERRTPGGSEAELPTPAGSEAERRTPAGSEADLDPLAWPGPDPVGRPDFGPDLTAARLGTGPGGPETGGGLLRGLAVSAVAVLAMILLGIPLGLIWSAVAPGVPVVQTENGALLAQPQPEEFIAADGWFSLLGFGLGVLVAIAVWLLLRRYRGPLGILLVVLGMIGAAVLAWQVGRHIGLAGYERLLQTAPPGETFTKPPDLHGGQFEMVLGFIPRIQDLLVPAFGAAVMYTLLAGWSRYPGLRPEAEPVPAVPAPVVPAPAVLSWDLPVPPAPSATPAPPAPDAAEPPRG</sequence>
<comment type="caution">
    <text evidence="3">The sequence shown here is derived from an EMBL/GenBank/DDBJ whole genome shotgun (WGS) entry which is preliminary data.</text>
</comment>
<feature type="transmembrane region" description="Helical" evidence="2">
    <location>
        <begin position="176"/>
        <end position="196"/>
    </location>
</feature>
<feature type="region of interest" description="Disordered" evidence="1">
    <location>
        <begin position="1"/>
        <end position="112"/>
    </location>
</feature>
<accession>A0ABW1KIY7</accession>
<reference evidence="4" key="1">
    <citation type="journal article" date="2019" name="Int. J. Syst. Evol. Microbiol.">
        <title>The Global Catalogue of Microorganisms (GCM) 10K type strain sequencing project: providing services to taxonomists for standard genome sequencing and annotation.</title>
        <authorList>
            <consortium name="The Broad Institute Genomics Platform"/>
            <consortium name="The Broad Institute Genome Sequencing Center for Infectious Disease"/>
            <person name="Wu L."/>
            <person name="Ma J."/>
        </authorList>
    </citation>
    <scope>NUCLEOTIDE SEQUENCE [LARGE SCALE GENOMIC DNA]</scope>
    <source>
        <strain evidence="4">ZS-35-S2</strain>
    </source>
</reference>
<feature type="transmembrane region" description="Helical" evidence="2">
    <location>
        <begin position="203"/>
        <end position="223"/>
    </location>
</feature>
<feature type="transmembrane region" description="Helical" evidence="2">
    <location>
        <begin position="123"/>
        <end position="147"/>
    </location>
</feature>
<name>A0ABW1KIY7_9ACTN</name>
<feature type="compositionally biased region" description="Pro residues" evidence="1">
    <location>
        <begin position="23"/>
        <end position="43"/>
    </location>
</feature>
<keyword evidence="2" id="KW-1133">Transmembrane helix</keyword>
<evidence type="ECO:0000256" key="2">
    <source>
        <dbReference type="SAM" id="Phobius"/>
    </source>
</evidence>
<evidence type="ECO:0000256" key="1">
    <source>
        <dbReference type="SAM" id="MobiDB-lite"/>
    </source>
</evidence>
<feature type="compositionally biased region" description="Pro residues" evidence="1">
    <location>
        <begin position="317"/>
        <end position="331"/>
    </location>
</feature>
<keyword evidence="4" id="KW-1185">Reference proteome</keyword>
<proteinExistence type="predicted"/>
<organism evidence="3 4">
    <name type="scientific">Plantactinospora solaniradicis</name>
    <dbReference type="NCBI Taxonomy" id="1723736"/>
    <lineage>
        <taxon>Bacteria</taxon>
        <taxon>Bacillati</taxon>
        <taxon>Actinomycetota</taxon>
        <taxon>Actinomycetes</taxon>
        <taxon>Micromonosporales</taxon>
        <taxon>Micromonosporaceae</taxon>
        <taxon>Plantactinospora</taxon>
    </lineage>
</organism>
<feature type="region of interest" description="Disordered" evidence="1">
    <location>
        <begin position="317"/>
        <end position="339"/>
    </location>
</feature>
<gene>
    <name evidence="3" type="ORF">ACFP2T_29860</name>
</gene>
<dbReference type="EMBL" id="JBHSPR010000032">
    <property type="protein sequence ID" value="MFC6020363.1"/>
    <property type="molecule type" value="Genomic_DNA"/>
</dbReference>
<dbReference type="RefSeq" id="WP_377427467.1">
    <property type="nucleotide sequence ID" value="NZ_JBHSPR010000032.1"/>
</dbReference>
<evidence type="ECO:0000313" key="4">
    <source>
        <dbReference type="Proteomes" id="UP001596203"/>
    </source>
</evidence>
<keyword evidence="2" id="KW-0812">Transmembrane</keyword>
<dbReference type="Proteomes" id="UP001596203">
    <property type="component" value="Unassembled WGS sequence"/>
</dbReference>
<keyword evidence="2" id="KW-0472">Membrane</keyword>
<protein>
    <submittedName>
        <fullName evidence="3">DUF2567 domain-containing protein</fullName>
    </submittedName>
</protein>